<feature type="compositionally biased region" description="Basic residues" evidence="1">
    <location>
        <begin position="166"/>
        <end position="180"/>
    </location>
</feature>
<feature type="compositionally biased region" description="Basic and acidic residues" evidence="1">
    <location>
        <begin position="156"/>
        <end position="165"/>
    </location>
</feature>
<accession>A0A5S6QTC2</accession>
<keyword evidence="2" id="KW-1185">Reference proteome</keyword>
<evidence type="ECO:0000256" key="1">
    <source>
        <dbReference type="SAM" id="MobiDB-lite"/>
    </source>
</evidence>
<organism evidence="2 3">
    <name type="scientific">Trichuris muris</name>
    <name type="common">Mouse whipworm</name>
    <dbReference type="NCBI Taxonomy" id="70415"/>
    <lineage>
        <taxon>Eukaryota</taxon>
        <taxon>Metazoa</taxon>
        <taxon>Ecdysozoa</taxon>
        <taxon>Nematoda</taxon>
        <taxon>Enoplea</taxon>
        <taxon>Dorylaimia</taxon>
        <taxon>Trichinellida</taxon>
        <taxon>Trichuridae</taxon>
        <taxon>Trichuris</taxon>
    </lineage>
</organism>
<reference evidence="3" key="1">
    <citation type="submission" date="2019-12" db="UniProtKB">
        <authorList>
            <consortium name="WormBaseParasite"/>
        </authorList>
    </citation>
    <scope>IDENTIFICATION</scope>
</reference>
<feature type="region of interest" description="Disordered" evidence="1">
    <location>
        <begin position="91"/>
        <end position="183"/>
    </location>
</feature>
<dbReference type="Proteomes" id="UP000046395">
    <property type="component" value="Unassembled WGS sequence"/>
</dbReference>
<dbReference type="WBParaSite" id="TMUE_2000010621.1">
    <property type="protein sequence ID" value="TMUE_2000010621.1"/>
    <property type="gene ID" value="WBGene00301036"/>
</dbReference>
<sequence>MAAEEEKRRLMMQQWQRTREEREALQNSIADIVASVPHSVENLRDTDMESVLPDNVKSISGKDWDKATGKKWFKENPKHKAVAANIRRIRSDEAKAKNEQPSSGSTVKEVTKKEESCKLPQMALMTGELVSSERRSQDSARKASCSDQSSGVEEEKETRTKTEGKKSKRGSKSSASRKKPSINFKAMAKEMERAFTSVRTKLGVAQKRQKLYYDRCVHDAAYEEGYFVFMFDPSVGQKHSRKLRRPWTCVLMLSCHCNIFIQRSSVSIIIPNTRHAHIPFIVATVIILPNCKTNIIQCSLRQRIDICFRMCYG</sequence>
<evidence type="ECO:0000313" key="2">
    <source>
        <dbReference type="Proteomes" id="UP000046395"/>
    </source>
</evidence>
<protein>
    <submittedName>
        <fullName evidence="3">Uncharacterized protein</fullName>
    </submittedName>
</protein>
<proteinExistence type="predicted"/>
<evidence type="ECO:0000313" key="3">
    <source>
        <dbReference type="WBParaSite" id="TMUE_2000010621.1"/>
    </source>
</evidence>
<name>A0A5S6QTC2_TRIMR</name>
<feature type="compositionally biased region" description="Basic and acidic residues" evidence="1">
    <location>
        <begin position="131"/>
        <end position="141"/>
    </location>
</feature>
<dbReference type="AlphaFoldDB" id="A0A5S6QTC2"/>
<feature type="compositionally biased region" description="Polar residues" evidence="1">
    <location>
        <begin position="99"/>
        <end position="108"/>
    </location>
</feature>